<dbReference type="Proteomes" id="UP000251889">
    <property type="component" value="Unassembled WGS sequence"/>
</dbReference>
<feature type="compositionally biased region" description="Polar residues" evidence="1">
    <location>
        <begin position="404"/>
        <end position="421"/>
    </location>
</feature>
<proteinExistence type="predicted"/>
<dbReference type="AlphaFoldDB" id="A0A364Y1A1"/>
<feature type="compositionally biased region" description="Polar residues" evidence="1">
    <location>
        <begin position="184"/>
        <end position="193"/>
    </location>
</feature>
<evidence type="ECO:0000313" key="4">
    <source>
        <dbReference type="Proteomes" id="UP000251889"/>
    </source>
</evidence>
<feature type="domain" description="SHOCT" evidence="2">
    <location>
        <begin position="200"/>
        <end position="227"/>
    </location>
</feature>
<evidence type="ECO:0000259" key="2">
    <source>
        <dbReference type="Pfam" id="PF09851"/>
    </source>
</evidence>
<keyword evidence="4" id="KW-1185">Reference proteome</keyword>
<dbReference type="EMBL" id="QMFY01000007">
    <property type="protein sequence ID" value="RAW00455.1"/>
    <property type="molecule type" value="Genomic_DNA"/>
</dbReference>
<name>A0A364Y1A1_9BACT</name>
<dbReference type="InterPro" id="IPR018649">
    <property type="entry name" value="SHOCT"/>
</dbReference>
<evidence type="ECO:0000256" key="1">
    <source>
        <dbReference type="SAM" id="MobiDB-lite"/>
    </source>
</evidence>
<protein>
    <recommendedName>
        <fullName evidence="2">SHOCT domain-containing protein</fullName>
    </recommendedName>
</protein>
<feature type="region of interest" description="Disordered" evidence="1">
    <location>
        <begin position="401"/>
        <end position="434"/>
    </location>
</feature>
<feature type="region of interest" description="Disordered" evidence="1">
    <location>
        <begin position="169"/>
        <end position="193"/>
    </location>
</feature>
<dbReference type="Pfam" id="PF09851">
    <property type="entry name" value="SHOCT"/>
    <property type="match status" value="1"/>
</dbReference>
<evidence type="ECO:0000313" key="3">
    <source>
        <dbReference type="EMBL" id="RAW00455.1"/>
    </source>
</evidence>
<sequence length="434" mass="48937">MTNELTGIVKTKRNELYFTSRKGYVGKISADAYALTDSSLPIQIRNAKGEQSLPGYNFVDAKEYETVHGNIARENDCPLIPRLALTPDEKYLVYTIYDSLFLVNTDNLKDVRRFGLSASPYNFFFTKELGDWVINLQALNNYKFPITKKYNIRKLLEADTRKHVKTVSLPSTTGTVTNKTTATPINQSNTTNANGSTLADEIRKLKALLDEGIITQEEFNLAKKKLLENPSAPPQSNSGERVNDYSDWLFIQSDKALQVRYSIEKAAGDVSYVRLQFRINFKADVFCSDATCRGYLLALGYEDPGSKKLMYKHYKFYNNYTEVYTMPDLVPVQMNFSNGRKRYLQSEGFFYNSPAVSSLAPDEVFYNCVDNILSNSAKSRCAGPGSWRDIYQEGEAVVLGGQGSNNMMEKNQVTPAEQPQAQPKKETKKSLLGM</sequence>
<gene>
    <name evidence="3" type="ORF">DQQ10_15365</name>
</gene>
<feature type="compositionally biased region" description="Basic and acidic residues" evidence="1">
    <location>
        <begin position="423"/>
        <end position="434"/>
    </location>
</feature>
<feature type="compositionally biased region" description="Low complexity" evidence="1">
    <location>
        <begin position="172"/>
        <end position="183"/>
    </location>
</feature>
<reference evidence="3 4" key="1">
    <citation type="submission" date="2018-06" db="EMBL/GenBank/DDBJ databases">
        <title>Chryseolinea flavus sp. nov., a member of the phylum Bacteroidetes isolated from soil.</title>
        <authorList>
            <person name="Li Y."/>
            <person name="Wang J."/>
        </authorList>
    </citation>
    <scope>NUCLEOTIDE SEQUENCE [LARGE SCALE GENOMIC DNA]</scope>
    <source>
        <strain evidence="3 4">SDU1-6</strain>
    </source>
</reference>
<dbReference type="OrthoDB" id="965284at2"/>
<accession>A0A364Y1A1</accession>
<comment type="caution">
    <text evidence="3">The sequence shown here is derived from an EMBL/GenBank/DDBJ whole genome shotgun (WGS) entry which is preliminary data.</text>
</comment>
<organism evidence="3 4">
    <name type="scientific">Pseudochryseolinea flava</name>
    <dbReference type="NCBI Taxonomy" id="2059302"/>
    <lineage>
        <taxon>Bacteria</taxon>
        <taxon>Pseudomonadati</taxon>
        <taxon>Bacteroidota</taxon>
        <taxon>Cytophagia</taxon>
        <taxon>Cytophagales</taxon>
        <taxon>Fulvivirgaceae</taxon>
        <taxon>Pseudochryseolinea</taxon>
    </lineage>
</organism>